<feature type="transmembrane region" description="Helical" evidence="5">
    <location>
        <begin position="168"/>
        <end position="188"/>
    </location>
</feature>
<evidence type="ECO:0000313" key="6">
    <source>
        <dbReference type="EMBL" id="SVB42666.1"/>
    </source>
</evidence>
<evidence type="ECO:0000256" key="3">
    <source>
        <dbReference type="ARBA" id="ARBA00022989"/>
    </source>
</evidence>
<feature type="transmembrane region" description="Helical" evidence="5">
    <location>
        <begin position="208"/>
        <end position="226"/>
    </location>
</feature>
<dbReference type="Pfam" id="PF03699">
    <property type="entry name" value="UPF0182"/>
    <property type="match status" value="1"/>
</dbReference>
<sequence length="583" mass="65234">SWSGSGVKWVILAVLAIVLLVALNWARSVYTDFLWFDSAGYVDVFKKILVTRIWLFFVGAGLFLLFIAPNVWLAFRFTRNEIPSTLTAETFRLVRRIMGLVSSLVIGVAAISFGSAAASRWEVILQYMYSTPFTSVSPETGVRTDLLEPIFNKGVDFYVFTLPLLGFLRGWILGVLIVTLLVVSAMYLIHRGLKEKGEMNFQSPKMHLAVIGSLIFLSISVGHWLGRYDLLYSSEGVLYGVGFTDETARIPVRTILTFIAGASAILLLIGAYLTGYRFIVGAVGLWLGFSILAGGIFPNLIQRFQVQPNELKKETPYLLNNIGMTRVAYGIDLGSDQTKNHKGLEQITNDIIDENMGTINNIRLWDERPLGEIYNQVEFIQFYYDFAGVGVDRYKMPDGETTQVMLSSREINVDKLADSAQTWQNRHLVFTHGHGVAMSPMNRIQDNGQPQMWLSNVPVEPAPGYEHLSLDEAGVYYGLISQEFAVVNTDVQELDYQGEGSVAVHSDYTGAGGVPLSSTIRRMAYAWEFGDVNLMVSGEIDNSKSRIQYRRTVPERFETITPFLVPDSDPYQVVADGRIFFVQ</sequence>
<feature type="transmembrane region" description="Helical" evidence="5">
    <location>
        <begin position="96"/>
        <end position="118"/>
    </location>
</feature>
<dbReference type="PANTHER" id="PTHR39344:SF1">
    <property type="entry name" value="UPF0182 PROTEIN SLL1060"/>
    <property type="match status" value="1"/>
</dbReference>
<organism evidence="6">
    <name type="scientific">marine metagenome</name>
    <dbReference type="NCBI Taxonomy" id="408172"/>
    <lineage>
        <taxon>unclassified sequences</taxon>
        <taxon>metagenomes</taxon>
        <taxon>ecological metagenomes</taxon>
    </lineage>
</organism>
<keyword evidence="4 5" id="KW-0472">Membrane</keyword>
<feature type="non-terminal residue" evidence="6">
    <location>
        <position position="1"/>
    </location>
</feature>
<dbReference type="PANTHER" id="PTHR39344">
    <property type="entry name" value="UPF0182 PROTEIN SLL1060"/>
    <property type="match status" value="1"/>
</dbReference>
<gene>
    <name evidence="6" type="ORF">METZ01_LOCUS195520</name>
</gene>
<evidence type="ECO:0000256" key="5">
    <source>
        <dbReference type="SAM" id="Phobius"/>
    </source>
</evidence>
<accession>A0A382DVY0</accession>
<evidence type="ECO:0000256" key="4">
    <source>
        <dbReference type="ARBA" id="ARBA00023136"/>
    </source>
</evidence>
<evidence type="ECO:0000256" key="1">
    <source>
        <dbReference type="ARBA" id="ARBA00022475"/>
    </source>
</evidence>
<dbReference type="EMBL" id="UINC01041423">
    <property type="protein sequence ID" value="SVB42666.1"/>
    <property type="molecule type" value="Genomic_DNA"/>
</dbReference>
<keyword evidence="3 5" id="KW-1133">Transmembrane helix</keyword>
<proteinExistence type="predicted"/>
<keyword evidence="1" id="KW-1003">Cell membrane</keyword>
<dbReference type="GO" id="GO:0005576">
    <property type="term" value="C:extracellular region"/>
    <property type="evidence" value="ECO:0007669"/>
    <property type="project" value="TreeGrafter"/>
</dbReference>
<feature type="transmembrane region" description="Helical" evidence="5">
    <location>
        <begin position="52"/>
        <end position="75"/>
    </location>
</feature>
<dbReference type="AlphaFoldDB" id="A0A382DVY0"/>
<feature type="transmembrane region" description="Helical" evidence="5">
    <location>
        <begin position="278"/>
        <end position="301"/>
    </location>
</feature>
<keyword evidence="2 5" id="KW-0812">Transmembrane</keyword>
<dbReference type="GO" id="GO:0016020">
    <property type="term" value="C:membrane"/>
    <property type="evidence" value="ECO:0007669"/>
    <property type="project" value="InterPro"/>
</dbReference>
<feature type="transmembrane region" description="Helical" evidence="5">
    <location>
        <begin position="255"/>
        <end position="273"/>
    </location>
</feature>
<dbReference type="InterPro" id="IPR005372">
    <property type="entry name" value="UPF0182"/>
</dbReference>
<reference evidence="6" key="1">
    <citation type="submission" date="2018-05" db="EMBL/GenBank/DDBJ databases">
        <authorList>
            <person name="Lanie J.A."/>
            <person name="Ng W.-L."/>
            <person name="Kazmierczak K.M."/>
            <person name="Andrzejewski T.M."/>
            <person name="Davidsen T.M."/>
            <person name="Wayne K.J."/>
            <person name="Tettelin H."/>
            <person name="Glass J.I."/>
            <person name="Rusch D."/>
            <person name="Podicherti R."/>
            <person name="Tsui H.-C.T."/>
            <person name="Winkler M.E."/>
        </authorList>
    </citation>
    <scope>NUCLEOTIDE SEQUENCE</scope>
</reference>
<feature type="non-terminal residue" evidence="6">
    <location>
        <position position="583"/>
    </location>
</feature>
<protein>
    <submittedName>
        <fullName evidence="6">Uncharacterized protein</fullName>
    </submittedName>
</protein>
<evidence type="ECO:0000256" key="2">
    <source>
        <dbReference type="ARBA" id="ARBA00022692"/>
    </source>
</evidence>
<name>A0A382DVY0_9ZZZZ</name>